<evidence type="ECO:0000313" key="1">
    <source>
        <dbReference type="EMBL" id="CDF32719.1"/>
    </source>
</evidence>
<keyword evidence="2" id="KW-1185">Reference proteome</keyword>
<dbReference type="Gramene" id="CDF32719">
    <property type="protein sequence ID" value="CDF32719"/>
    <property type="gene ID" value="CHC_T00001585001"/>
</dbReference>
<organism evidence="1 2">
    <name type="scientific">Chondrus crispus</name>
    <name type="common">Carrageen Irish moss</name>
    <name type="synonym">Polymorpha crispa</name>
    <dbReference type="NCBI Taxonomy" id="2769"/>
    <lineage>
        <taxon>Eukaryota</taxon>
        <taxon>Rhodophyta</taxon>
        <taxon>Florideophyceae</taxon>
        <taxon>Rhodymeniophycidae</taxon>
        <taxon>Gigartinales</taxon>
        <taxon>Gigartinaceae</taxon>
        <taxon>Chondrus</taxon>
    </lineage>
</organism>
<dbReference type="GeneID" id="17320207"/>
<protein>
    <submittedName>
        <fullName evidence="1">Uncharacterized protein</fullName>
    </submittedName>
</protein>
<name>R7Q3W7_CHOCR</name>
<dbReference type="EMBL" id="HG001553">
    <property type="protein sequence ID" value="CDF32719.1"/>
    <property type="molecule type" value="Genomic_DNA"/>
</dbReference>
<dbReference type="RefSeq" id="XP_005712490.1">
    <property type="nucleotide sequence ID" value="XM_005712433.1"/>
</dbReference>
<proteinExistence type="predicted"/>
<dbReference type="KEGG" id="ccp:CHC_T00001585001"/>
<reference evidence="2" key="1">
    <citation type="journal article" date="2013" name="Proc. Natl. Acad. Sci. U.S.A.">
        <title>Genome structure and metabolic features in the red seaweed Chondrus crispus shed light on evolution of the Archaeplastida.</title>
        <authorList>
            <person name="Collen J."/>
            <person name="Porcel B."/>
            <person name="Carre W."/>
            <person name="Ball S.G."/>
            <person name="Chaparro C."/>
            <person name="Tonon T."/>
            <person name="Barbeyron T."/>
            <person name="Michel G."/>
            <person name="Noel B."/>
            <person name="Valentin K."/>
            <person name="Elias M."/>
            <person name="Artiguenave F."/>
            <person name="Arun A."/>
            <person name="Aury J.M."/>
            <person name="Barbosa-Neto J.F."/>
            <person name="Bothwell J.H."/>
            <person name="Bouget F.Y."/>
            <person name="Brillet L."/>
            <person name="Cabello-Hurtado F."/>
            <person name="Capella-Gutierrez S."/>
            <person name="Charrier B."/>
            <person name="Cladiere L."/>
            <person name="Cock J.M."/>
            <person name="Coelho S.M."/>
            <person name="Colleoni C."/>
            <person name="Czjzek M."/>
            <person name="Da Silva C."/>
            <person name="Delage L."/>
            <person name="Denoeud F."/>
            <person name="Deschamps P."/>
            <person name="Dittami S.M."/>
            <person name="Gabaldon T."/>
            <person name="Gachon C.M."/>
            <person name="Groisillier A."/>
            <person name="Herve C."/>
            <person name="Jabbari K."/>
            <person name="Katinka M."/>
            <person name="Kloareg B."/>
            <person name="Kowalczyk N."/>
            <person name="Labadie K."/>
            <person name="Leblanc C."/>
            <person name="Lopez P.J."/>
            <person name="McLachlan D.H."/>
            <person name="Meslet-Cladiere L."/>
            <person name="Moustafa A."/>
            <person name="Nehr Z."/>
            <person name="Nyvall Collen P."/>
            <person name="Panaud O."/>
            <person name="Partensky F."/>
            <person name="Poulain J."/>
            <person name="Rensing S.A."/>
            <person name="Rousvoal S."/>
            <person name="Samson G."/>
            <person name="Symeonidi A."/>
            <person name="Weissenbach J."/>
            <person name="Zambounis A."/>
            <person name="Wincker P."/>
            <person name="Boyen C."/>
        </authorList>
    </citation>
    <scope>NUCLEOTIDE SEQUENCE [LARGE SCALE GENOMIC DNA]</scope>
    <source>
        <strain evidence="2">cv. Stackhouse</strain>
    </source>
</reference>
<sequence>MNKAFARKWESQMVGGAQKCRTGGGGGGGRDIVLPCASGPKTALYRTRHCKIMRYNGFFASTSLHHCSERPLAGRHHSYLAMLD</sequence>
<accession>R7Q3W7</accession>
<evidence type="ECO:0000313" key="2">
    <source>
        <dbReference type="Proteomes" id="UP000012073"/>
    </source>
</evidence>
<dbReference type="AlphaFoldDB" id="R7Q3W7"/>
<gene>
    <name evidence="1" type="ORF">CHC_T00001585001</name>
</gene>
<dbReference type="Proteomes" id="UP000012073">
    <property type="component" value="Unassembled WGS sequence"/>
</dbReference>